<feature type="transmembrane region" description="Helical" evidence="9">
    <location>
        <begin position="12"/>
        <end position="31"/>
    </location>
</feature>
<evidence type="ECO:0000259" key="10">
    <source>
        <dbReference type="Pfam" id="PF04290"/>
    </source>
</evidence>
<dbReference type="InterPro" id="IPR055348">
    <property type="entry name" value="DctQ"/>
</dbReference>
<comment type="caution">
    <text evidence="11">The sequence shown here is derived from an EMBL/GenBank/DDBJ whole genome shotgun (WGS) entry which is preliminary data.</text>
</comment>
<dbReference type="PANTHER" id="PTHR35011">
    <property type="entry name" value="2,3-DIKETO-L-GULONATE TRAP TRANSPORTER SMALL PERMEASE PROTEIN YIAM"/>
    <property type="match status" value="1"/>
</dbReference>
<dbReference type="InterPro" id="IPR007387">
    <property type="entry name" value="TRAP_DctQ"/>
</dbReference>
<keyword evidence="5 9" id="KW-0812">Transmembrane</keyword>
<evidence type="ECO:0000313" key="12">
    <source>
        <dbReference type="Proteomes" id="UP000032566"/>
    </source>
</evidence>
<feature type="domain" description="Tripartite ATP-independent periplasmic transporters DctQ component" evidence="10">
    <location>
        <begin position="27"/>
        <end position="153"/>
    </location>
</feature>
<comment type="similarity">
    <text evidence="8 9">Belongs to the TRAP transporter small permease family.</text>
</comment>
<dbReference type="Proteomes" id="UP000032566">
    <property type="component" value="Unassembled WGS sequence"/>
</dbReference>
<dbReference type="AlphaFoldDB" id="A0A0D7K7Y9"/>
<evidence type="ECO:0000256" key="7">
    <source>
        <dbReference type="ARBA" id="ARBA00023136"/>
    </source>
</evidence>
<feature type="transmembrane region" description="Helical" evidence="9">
    <location>
        <begin position="90"/>
        <end position="111"/>
    </location>
</feature>
<reference evidence="11 12" key="1">
    <citation type="submission" date="2014-12" db="EMBL/GenBank/DDBJ databases">
        <title>Isolation of bacteria from lake water.</title>
        <authorList>
            <person name="Sheng K.-Y."/>
            <person name="Chin P.-S."/>
            <person name="Chan K.-G."/>
            <person name="Tan G.S."/>
        </authorList>
    </citation>
    <scope>NUCLEOTIDE SEQUENCE [LARGE SCALE GENOMIC DNA]</scope>
    <source>
        <strain evidence="11 12">KY4</strain>
    </source>
</reference>
<evidence type="ECO:0000256" key="6">
    <source>
        <dbReference type="ARBA" id="ARBA00022989"/>
    </source>
</evidence>
<keyword evidence="6 9" id="KW-1133">Transmembrane helix</keyword>
<keyword evidence="2 9" id="KW-0813">Transport</keyword>
<keyword evidence="3" id="KW-1003">Cell membrane</keyword>
<evidence type="ECO:0000256" key="9">
    <source>
        <dbReference type="RuleBase" id="RU369079"/>
    </source>
</evidence>
<dbReference type="EMBL" id="JXYQ01000068">
    <property type="protein sequence ID" value="KJA09253.1"/>
    <property type="molecule type" value="Genomic_DNA"/>
</dbReference>
<dbReference type="OrthoDB" id="4964541at2"/>
<evidence type="ECO:0000313" key="11">
    <source>
        <dbReference type="EMBL" id="KJA09253.1"/>
    </source>
</evidence>
<dbReference type="STRING" id="80878.RP29_17450"/>
<dbReference type="GO" id="GO:0022857">
    <property type="term" value="F:transmembrane transporter activity"/>
    <property type="evidence" value="ECO:0007669"/>
    <property type="project" value="UniProtKB-UniRule"/>
</dbReference>
<evidence type="ECO:0000256" key="2">
    <source>
        <dbReference type="ARBA" id="ARBA00022448"/>
    </source>
</evidence>
<name>A0A0D7K7Y9_9BURK</name>
<accession>A0A0D7K7Y9</accession>
<comment type="function">
    <text evidence="9">Part of the tripartite ATP-independent periplasmic (TRAP) transport system.</text>
</comment>
<dbReference type="PATRIC" id="fig|80878.5.peg.3423"/>
<evidence type="ECO:0000256" key="3">
    <source>
        <dbReference type="ARBA" id="ARBA00022475"/>
    </source>
</evidence>
<gene>
    <name evidence="11" type="ORF">RP29_17450</name>
</gene>
<evidence type="ECO:0000256" key="8">
    <source>
        <dbReference type="ARBA" id="ARBA00038436"/>
    </source>
</evidence>
<sequence>MDHPFLRWMDRLYLFTIWAAGAAIFFMSLIIPWGVFSRYVLGTGSQWPEPIAILLMMVFTFIGAAAAYRAGGHIAVNMLTEKLPAPIQRLLAVLVDVLMLVICAFVVWYGTNLCIETWGQGISELPWLPVGATYSPLPMGAAITLLFVLEKIVWGSQAHRRIVRYEELAEGA</sequence>
<dbReference type="GO" id="GO:0005886">
    <property type="term" value="C:plasma membrane"/>
    <property type="evidence" value="ECO:0007669"/>
    <property type="project" value="UniProtKB-SubCell"/>
</dbReference>
<evidence type="ECO:0000256" key="5">
    <source>
        <dbReference type="ARBA" id="ARBA00022692"/>
    </source>
</evidence>
<dbReference type="Pfam" id="PF04290">
    <property type="entry name" value="DctQ"/>
    <property type="match status" value="1"/>
</dbReference>
<feature type="transmembrane region" description="Helical" evidence="9">
    <location>
        <begin position="131"/>
        <end position="154"/>
    </location>
</feature>
<proteinExistence type="inferred from homology"/>
<organism evidence="11 12">
    <name type="scientific">Acidovorax temperans</name>
    <dbReference type="NCBI Taxonomy" id="80878"/>
    <lineage>
        <taxon>Bacteria</taxon>
        <taxon>Pseudomonadati</taxon>
        <taxon>Pseudomonadota</taxon>
        <taxon>Betaproteobacteria</taxon>
        <taxon>Burkholderiales</taxon>
        <taxon>Comamonadaceae</taxon>
        <taxon>Acidovorax</taxon>
    </lineage>
</organism>
<dbReference type="RefSeq" id="WP_044401629.1">
    <property type="nucleotide sequence ID" value="NZ_JXYQ01000068.1"/>
</dbReference>
<feature type="transmembrane region" description="Helical" evidence="9">
    <location>
        <begin position="51"/>
        <end position="70"/>
    </location>
</feature>
<keyword evidence="12" id="KW-1185">Reference proteome</keyword>
<dbReference type="GO" id="GO:0015740">
    <property type="term" value="P:C4-dicarboxylate transport"/>
    <property type="evidence" value="ECO:0007669"/>
    <property type="project" value="TreeGrafter"/>
</dbReference>
<keyword evidence="7 9" id="KW-0472">Membrane</keyword>
<comment type="subunit">
    <text evidence="9">The complex comprises the extracytoplasmic solute receptor protein and the two transmembrane proteins.</text>
</comment>
<comment type="subcellular location">
    <subcellularLocation>
        <location evidence="1 9">Cell inner membrane</location>
        <topology evidence="1 9">Multi-pass membrane protein</topology>
    </subcellularLocation>
</comment>
<dbReference type="PANTHER" id="PTHR35011:SF11">
    <property type="entry name" value="TRAP TRANSPORTER SMALL PERMEASE PROTEIN"/>
    <property type="match status" value="1"/>
</dbReference>
<evidence type="ECO:0000256" key="4">
    <source>
        <dbReference type="ARBA" id="ARBA00022519"/>
    </source>
</evidence>
<keyword evidence="4 9" id="KW-0997">Cell inner membrane</keyword>
<protein>
    <recommendedName>
        <fullName evidence="9">TRAP transporter small permease protein</fullName>
    </recommendedName>
</protein>
<evidence type="ECO:0000256" key="1">
    <source>
        <dbReference type="ARBA" id="ARBA00004429"/>
    </source>
</evidence>